<dbReference type="GO" id="GO:0006307">
    <property type="term" value="P:DNA alkylation repair"/>
    <property type="evidence" value="ECO:0007669"/>
    <property type="project" value="UniProtKB-UniRule"/>
</dbReference>
<dbReference type="InterPro" id="IPR023546">
    <property type="entry name" value="MGMT"/>
</dbReference>
<comment type="miscellaneous">
    <text evidence="9">This enzyme catalyzes only one turnover and therefore is not strictly catalytic. According to one definition, an enzyme is a biocatalyst that acts repeatedly and over many reaction cycles.</text>
</comment>
<keyword evidence="7 9" id="KW-0234">DNA repair</keyword>
<reference evidence="12 13" key="1">
    <citation type="journal article" date="2008" name="PLoS ONE">
        <title>Environmental adaptation: genomic analysis of the piezotolerant and psychrotolerant deep-sea iron reducing bacterium Shewanella piezotolerans WP3.</title>
        <authorList>
            <person name="Wang F."/>
            <person name="Wang J."/>
            <person name="Jian H."/>
            <person name="Zhang B."/>
            <person name="Li S."/>
            <person name="Wang F."/>
            <person name="Zeng X."/>
            <person name="Gao L."/>
            <person name="Bartlett D.H."/>
            <person name="Yu J."/>
            <person name="Hu S."/>
            <person name="Xiao X."/>
        </authorList>
    </citation>
    <scope>NUCLEOTIDE SEQUENCE [LARGE SCALE GENOMIC DNA]</scope>
    <source>
        <strain evidence="13">WP3 / JCM 13877</strain>
    </source>
</reference>
<dbReference type="HOGENOM" id="CLU_000445_52_2_6"/>
<evidence type="ECO:0000256" key="9">
    <source>
        <dbReference type="HAMAP-Rule" id="MF_00772"/>
    </source>
</evidence>
<protein>
    <recommendedName>
        <fullName evidence="9">Methylated-DNA--protein-cysteine methyltransferase</fullName>
        <ecNumber evidence="9">2.1.1.63</ecNumber>
    </recommendedName>
    <alternativeName>
        <fullName evidence="9">6-O-methylguanine-DNA methyltransferase</fullName>
        <shortName evidence="9">MGMT</shortName>
    </alternativeName>
    <alternativeName>
        <fullName evidence="9">O-6-methylguanine-DNA-alkyltransferase</fullName>
    </alternativeName>
</protein>
<evidence type="ECO:0000256" key="6">
    <source>
        <dbReference type="ARBA" id="ARBA00022763"/>
    </source>
</evidence>
<dbReference type="Gene3D" id="3.30.160.70">
    <property type="entry name" value="Methylated DNA-protein cysteine methyltransferase domain"/>
    <property type="match status" value="1"/>
</dbReference>
<dbReference type="PANTHER" id="PTHR10815:SF5">
    <property type="entry name" value="METHYLATED-DNA--PROTEIN-CYSTEINE METHYLTRANSFERASE"/>
    <property type="match status" value="1"/>
</dbReference>
<keyword evidence="13" id="KW-1185">Reference proteome</keyword>
<proteinExistence type="inferred from homology"/>
<keyword evidence="6 9" id="KW-0227">DNA damage</keyword>
<feature type="domain" description="Methylguanine DNA methyltransferase ribonuclease-like" evidence="11">
    <location>
        <begin position="26"/>
        <end position="100"/>
    </location>
</feature>
<dbReference type="GO" id="GO:0005737">
    <property type="term" value="C:cytoplasm"/>
    <property type="evidence" value="ECO:0007669"/>
    <property type="project" value="UniProtKB-SubCell"/>
</dbReference>
<gene>
    <name evidence="12" type="ordered locus">swp_1664</name>
</gene>
<keyword evidence="5 9" id="KW-0808">Transferase</keyword>
<dbReference type="InterPro" id="IPR008332">
    <property type="entry name" value="MethylG_MeTrfase_N"/>
</dbReference>
<comment type="similarity">
    <text evidence="2 9">Belongs to the MGMT family.</text>
</comment>
<dbReference type="CDD" id="cd06445">
    <property type="entry name" value="ATase"/>
    <property type="match status" value="1"/>
</dbReference>
<dbReference type="SUPFAM" id="SSF46767">
    <property type="entry name" value="Methylated DNA-protein cysteine methyltransferase, C-terminal domain"/>
    <property type="match status" value="1"/>
</dbReference>
<feature type="active site" description="Nucleophile; methyl group acceptor" evidence="9">
    <location>
        <position position="156"/>
    </location>
</feature>
<keyword evidence="3 9" id="KW-0963">Cytoplasm</keyword>
<evidence type="ECO:0000259" key="11">
    <source>
        <dbReference type="Pfam" id="PF02870"/>
    </source>
</evidence>
<dbReference type="STRING" id="225849.swp_1664"/>
<evidence type="ECO:0000256" key="1">
    <source>
        <dbReference type="ARBA" id="ARBA00001286"/>
    </source>
</evidence>
<evidence type="ECO:0000313" key="12">
    <source>
        <dbReference type="EMBL" id="ACJ28439.1"/>
    </source>
</evidence>
<comment type="catalytic activity">
    <reaction evidence="1 9">
        <text>a 4-O-methyl-thymidine in DNA + L-cysteinyl-[protein] = a thymidine in DNA + S-methyl-L-cysteinyl-[protein]</text>
        <dbReference type="Rhea" id="RHEA:53428"/>
        <dbReference type="Rhea" id="RHEA-COMP:10131"/>
        <dbReference type="Rhea" id="RHEA-COMP:10132"/>
        <dbReference type="Rhea" id="RHEA-COMP:13555"/>
        <dbReference type="Rhea" id="RHEA-COMP:13556"/>
        <dbReference type="ChEBI" id="CHEBI:29950"/>
        <dbReference type="ChEBI" id="CHEBI:82612"/>
        <dbReference type="ChEBI" id="CHEBI:137386"/>
        <dbReference type="ChEBI" id="CHEBI:137387"/>
        <dbReference type="EC" id="2.1.1.63"/>
    </reaction>
</comment>
<evidence type="ECO:0000256" key="8">
    <source>
        <dbReference type="ARBA" id="ARBA00049348"/>
    </source>
</evidence>
<evidence type="ECO:0000259" key="10">
    <source>
        <dbReference type="Pfam" id="PF01035"/>
    </source>
</evidence>
<dbReference type="InterPro" id="IPR001497">
    <property type="entry name" value="MethylDNA_cys_MeTrfase_AS"/>
</dbReference>
<dbReference type="HAMAP" id="MF_00772">
    <property type="entry name" value="OGT"/>
    <property type="match status" value="1"/>
</dbReference>
<dbReference type="InterPro" id="IPR036631">
    <property type="entry name" value="MGMT_N_sf"/>
</dbReference>
<evidence type="ECO:0000256" key="4">
    <source>
        <dbReference type="ARBA" id="ARBA00022603"/>
    </source>
</evidence>
<evidence type="ECO:0000256" key="7">
    <source>
        <dbReference type="ARBA" id="ARBA00023204"/>
    </source>
</evidence>
<feature type="domain" description="Methylated-DNA-[protein]-cysteine S-methyltransferase DNA binding" evidence="10">
    <location>
        <begin position="105"/>
        <end position="185"/>
    </location>
</feature>
<dbReference type="InterPro" id="IPR014048">
    <property type="entry name" value="MethylDNA_cys_MeTrfase_DNA-bd"/>
</dbReference>
<dbReference type="Pfam" id="PF02870">
    <property type="entry name" value="Methyltransf_1N"/>
    <property type="match status" value="1"/>
</dbReference>
<accession>B8CLB3</accession>
<evidence type="ECO:0000256" key="2">
    <source>
        <dbReference type="ARBA" id="ARBA00008711"/>
    </source>
</evidence>
<comment type="function">
    <text evidence="9">Involved in the cellular defense against the biological effects of O6-methylguanine (O6-MeG) and O4-methylthymine (O4-MeT) in DNA. Repairs the methylated nucleobase in DNA by stoichiometrically transferring the methyl group to a cysteine residue in the enzyme. This is a suicide reaction: the enzyme is irreversibly inactivated.</text>
</comment>
<dbReference type="EC" id="2.1.1.63" evidence="9"/>
<comment type="catalytic activity">
    <reaction evidence="8 9">
        <text>a 6-O-methyl-2'-deoxyguanosine in DNA + L-cysteinyl-[protein] = S-methyl-L-cysteinyl-[protein] + a 2'-deoxyguanosine in DNA</text>
        <dbReference type="Rhea" id="RHEA:24000"/>
        <dbReference type="Rhea" id="RHEA-COMP:10131"/>
        <dbReference type="Rhea" id="RHEA-COMP:10132"/>
        <dbReference type="Rhea" id="RHEA-COMP:11367"/>
        <dbReference type="Rhea" id="RHEA-COMP:11368"/>
        <dbReference type="ChEBI" id="CHEBI:29950"/>
        <dbReference type="ChEBI" id="CHEBI:82612"/>
        <dbReference type="ChEBI" id="CHEBI:85445"/>
        <dbReference type="ChEBI" id="CHEBI:85448"/>
        <dbReference type="EC" id="2.1.1.63"/>
    </reaction>
</comment>
<comment type="subcellular location">
    <subcellularLocation>
        <location evidence="9">Cytoplasm</location>
    </subcellularLocation>
</comment>
<dbReference type="PROSITE" id="PS00374">
    <property type="entry name" value="MGMT"/>
    <property type="match status" value="1"/>
</dbReference>
<dbReference type="InterPro" id="IPR036388">
    <property type="entry name" value="WH-like_DNA-bd_sf"/>
</dbReference>
<dbReference type="eggNOG" id="COG0350">
    <property type="taxonomic scope" value="Bacteria"/>
</dbReference>
<dbReference type="AlphaFoldDB" id="B8CLB3"/>
<organism evidence="12 13">
    <name type="scientific">Shewanella piezotolerans (strain WP3 / JCM 13877)</name>
    <dbReference type="NCBI Taxonomy" id="225849"/>
    <lineage>
        <taxon>Bacteria</taxon>
        <taxon>Pseudomonadati</taxon>
        <taxon>Pseudomonadota</taxon>
        <taxon>Gammaproteobacteria</taxon>
        <taxon>Alteromonadales</taxon>
        <taxon>Shewanellaceae</taxon>
        <taxon>Shewanella</taxon>
    </lineage>
</organism>
<evidence type="ECO:0000256" key="3">
    <source>
        <dbReference type="ARBA" id="ARBA00022490"/>
    </source>
</evidence>
<dbReference type="GO" id="GO:0003908">
    <property type="term" value="F:methylated-DNA-[protein]-cysteine S-methyltransferase activity"/>
    <property type="evidence" value="ECO:0007669"/>
    <property type="project" value="UniProtKB-UniRule"/>
</dbReference>
<dbReference type="SUPFAM" id="SSF53155">
    <property type="entry name" value="Methylated DNA-protein cysteine methyltransferase domain"/>
    <property type="match status" value="1"/>
</dbReference>
<dbReference type="Proteomes" id="UP000000753">
    <property type="component" value="Chromosome"/>
</dbReference>
<dbReference type="GO" id="GO:0032259">
    <property type="term" value="P:methylation"/>
    <property type="evidence" value="ECO:0007669"/>
    <property type="project" value="UniProtKB-KW"/>
</dbReference>
<dbReference type="KEGG" id="swp:swp_1664"/>
<dbReference type="Gene3D" id="1.10.10.10">
    <property type="entry name" value="Winged helix-like DNA-binding domain superfamily/Winged helix DNA-binding domain"/>
    <property type="match status" value="1"/>
</dbReference>
<keyword evidence="4 9" id="KW-0489">Methyltransferase</keyword>
<dbReference type="InterPro" id="IPR036217">
    <property type="entry name" value="MethylDNA_cys_MeTrfase_DNAb"/>
</dbReference>
<dbReference type="PANTHER" id="PTHR10815">
    <property type="entry name" value="METHYLATED-DNA--PROTEIN-CYSTEINE METHYLTRANSFERASE"/>
    <property type="match status" value="1"/>
</dbReference>
<dbReference type="FunFam" id="1.10.10.10:FF:000214">
    <property type="entry name" value="Methylated-DNA--protein-cysteine methyltransferase"/>
    <property type="match status" value="1"/>
</dbReference>
<dbReference type="Pfam" id="PF01035">
    <property type="entry name" value="DNA_binding_1"/>
    <property type="match status" value="1"/>
</dbReference>
<name>B8CLB3_SHEPW</name>
<dbReference type="NCBIfam" id="TIGR00589">
    <property type="entry name" value="ogt"/>
    <property type="match status" value="1"/>
</dbReference>
<dbReference type="EMBL" id="CP000472">
    <property type="protein sequence ID" value="ACJ28439.1"/>
    <property type="molecule type" value="Genomic_DNA"/>
</dbReference>
<sequence length="188" mass="20227">MGKLLNLSVVEFIMIKLAPLAKLNFKTTVGVISLCANASGISHLSFVPQTGDGWQTREVLLDASNEKESISLAEAHLKQAKKELLEYLAGERQLFTVALAPQGTEFQQQVWHSLSQLGYGSTCSYAHIADKIGRPKAVRAVGTANGANPIAIIVPCHRVIGKNGKLTGYAYGLSLKQKLLQLEGISVV</sequence>
<evidence type="ECO:0000313" key="13">
    <source>
        <dbReference type="Proteomes" id="UP000000753"/>
    </source>
</evidence>
<evidence type="ECO:0000256" key="5">
    <source>
        <dbReference type="ARBA" id="ARBA00022679"/>
    </source>
</evidence>